<keyword evidence="3" id="KW-1185">Reference proteome</keyword>
<name>A0A5C3LEY4_9AGAR</name>
<gene>
    <name evidence="2" type="ORF">BDQ12DRAFT_693756</name>
</gene>
<evidence type="ECO:0000313" key="3">
    <source>
        <dbReference type="Proteomes" id="UP000308652"/>
    </source>
</evidence>
<organism evidence="2 3">
    <name type="scientific">Crucibulum laeve</name>
    <dbReference type="NCBI Taxonomy" id="68775"/>
    <lineage>
        <taxon>Eukaryota</taxon>
        <taxon>Fungi</taxon>
        <taxon>Dikarya</taxon>
        <taxon>Basidiomycota</taxon>
        <taxon>Agaricomycotina</taxon>
        <taxon>Agaricomycetes</taxon>
        <taxon>Agaricomycetidae</taxon>
        <taxon>Agaricales</taxon>
        <taxon>Agaricineae</taxon>
        <taxon>Nidulariaceae</taxon>
        <taxon>Crucibulum</taxon>
    </lineage>
</organism>
<dbReference type="EMBL" id="ML213721">
    <property type="protein sequence ID" value="TFK31664.1"/>
    <property type="molecule type" value="Genomic_DNA"/>
</dbReference>
<dbReference type="AlphaFoldDB" id="A0A5C3LEY4"/>
<accession>A0A5C3LEY4</accession>
<feature type="compositionally biased region" description="Acidic residues" evidence="1">
    <location>
        <begin position="99"/>
        <end position="110"/>
    </location>
</feature>
<dbReference type="Proteomes" id="UP000308652">
    <property type="component" value="Unassembled WGS sequence"/>
</dbReference>
<evidence type="ECO:0000256" key="1">
    <source>
        <dbReference type="SAM" id="MobiDB-lite"/>
    </source>
</evidence>
<protein>
    <submittedName>
        <fullName evidence="2">Uncharacterized protein</fullName>
    </submittedName>
</protein>
<reference evidence="2 3" key="1">
    <citation type="journal article" date="2019" name="Nat. Ecol. Evol.">
        <title>Megaphylogeny resolves global patterns of mushroom evolution.</title>
        <authorList>
            <person name="Varga T."/>
            <person name="Krizsan K."/>
            <person name="Foldi C."/>
            <person name="Dima B."/>
            <person name="Sanchez-Garcia M."/>
            <person name="Sanchez-Ramirez S."/>
            <person name="Szollosi G.J."/>
            <person name="Szarkandi J.G."/>
            <person name="Papp V."/>
            <person name="Albert L."/>
            <person name="Andreopoulos W."/>
            <person name="Angelini C."/>
            <person name="Antonin V."/>
            <person name="Barry K.W."/>
            <person name="Bougher N.L."/>
            <person name="Buchanan P."/>
            <person name="Buyck B."/>
            <person name="Bense V."/>
            <person name="Catcheside P."/>
            <person name="Chovatia M."/>
            <person name="Cooper J."/>
            <person name="Damon W."/>
            <person name="Desjardin D."/>
            <person name="Finy P."/>
            <person name="Geml J."/>
            <person name="Haridas S."/>
            <person name="Hughes K."/>
            <person name="Justo A."/>
            <person name="Karasinski D."/>
            <person name="Kautmanova I."/>
            <person name="Kiss B."/>
            <person name="Kocsube S."/>
            <person name="Kotiranta H."/>
            <person name="LaButti K.M."/>
            <person name="Lechner B.E."/>
            <person name="Liimatainen K."/>
            <person name="Lipzen A."/>
            <person name="Lukacs Z."/>
            <person name="Mihaltcheva S."/>
            <person name="Morgado L.N."/>
            <person name="Niskanen T."/>
            <person name="Noordeloos M.E."/>
            <person name="Ohm R.A."/>
            <person name="Ortiz-Santana B."/>
            <person name="Ovrebo C."/>
            <person name="Racz N."/>
            <person name="Riley R."/>
            <person name="Savchenko A."/>
            <person name="Shiryaev A."/>
            <person name="Soop K."/>
            <person name="Spirin V."/>
            <person name="Szebenyi C."/>
            <person name="Tomsovsky M."/>
            <person name="Tulloss R.E."/>
            <person name="Uehling J."/>
            <person name="Grigoriev I.V."/>
            <person name="Vagvolgyi C."/>
            <person name="Papp T."/>
            <person name="Martin F.M."/>
            <person name="Miettinen O."/>
            <person name="Hibbett D.S."/>
            <person name="Nagy L.G."/>
        </authorList>
    </citation>
    <scope>NUCLEOTIDE SEQUENCE [LARGE SCALE GENOMIC DNA]</scope>
    <source>
        <strain evidence="2 3">CBS 166.37</strain>
    </source>
</reference>
<evidence type="ECO:0000313" key="2">
    <source>
        <dbReference type="EMBL" id="TFK31664.1"/>
    </source>
</evidence>
<sequence>MKLEHLTNISTLTVPCPVDTPWNMRTPPFWIASSLSSTPLLQQYSFRQLYLEGSGQPESREEATLTINSDTRHIRFRHPLNDDVIAAHESSIISRTSESSDDSESGDGDDIDFKLALR</sequence>
<proteinExistence type="predicted"/>
<feature type="region of interest" description="Disordered" evidence="1">
    <location>
        <begin position="91"/>
        <end position="118"/>
    </location>
</feature>